<keyword evidence="1" id="KW-0472">Membrane</keyword>
<keyword evidence="1" id="KW-0812">Transmembrane</keyword>
<accession>A0ABR2I2X5</accession>
<sequence>MESTKFPCWEKLAAEYELWHKEVTKKNDSPLNFEAWLLKHRSIANELFYDLKRLAVIKKWSRARFFRNAREIMKMKGHYFGQYEPTFYESAMEGVAIKDTVYPWSVITQGDTSKGTEKTAEDDKLDKPAFRLVTKTCTACGEDGSTPAWGRPISFTWNGSKVTEKYFACPKPGCTTAWNEWIRASFLANKKSEDENVVKCNRCQSDICVECGAIKPSTVQKYWGQITTTLDSTTATGSKPFRKAAHQKGFKERSLTDVYAPLRVEDFYFYGDEPKIPEGQAADGTPKDLMSIAGTSMNLNNNNSIQMTQEEAAEATQKQGDLKQLFEMRADRNVGNAGPEPRGRQIARIDFQWTHDPQPTDRWFSLRNSELYEESARFCQRWFGDVDFPVDYRGPAWLEELGEQFYQYSNLAAAEDSLVASWDTMMKFGRHRRWLVMGILSQIMEKKIHSELLFGATEAENAELEKQDSMFLSSDGYPRTKLRSQMINMFLGDSTVSTNFWPTVDHLTNSTMTILLPLTNLLCYFRTPERWTDTFEMYSQLHSLIAQVGYFAICMQRDPSIFHVLSATPGARMDWGMESQASYDIYRECKEEAEARDKIWNEVQQDIIKNAKADAEAAGTGPEGQKRVADLEKQYRLDRHHRLRGARIKYAVWPMVTRYRPENEGWTLPGGGSTVSRQYGPAVTDEDIERAEGQRILDIGKCVVIYYQGLMYPRPNQPVTKKNGEVDNGPVERDGVTLFEHRAAVKQRVLDASRSRSLRGPKFAAALAACSVLVVYRELLLEAVRRNMPSSLSELSAMAKEHSMAVFFTSSAAATSAFLFRRSRRLLTKFVTVTALLFLVLEGVAWGLSLIPTEYIMTYLMMFFVEVGACFMYVFLGIQYLFGGVNFNGVALN</sequence>
<evidence type="ECO:0000313" key="2">
    <source>
        <dbReference type="EMBL" id="KAK8856561.1"/>
    </source>
</evidence>
<proteinExistence type="predicted"/>
<feature type="transmembrane region" description="Helical" evidence="1">
    <location>
        <begin position="826"/>
        <end position="848"/>
    </location>
</feature>
<dbReference type="Proteomes" id="UP001390339">
    <property type="component" value="Unassembled WGS sequence"/>
</dbReference>
<keyword evidence="1" id="KW-1133">Transmembrane helix</keyword>
<gene>
    <name evidence="2" type="ORF">PGQ11_012473</name>
</gene>
<name>A0ABR2I2X5_9PEZI</name>
<keyword evidence="3" id="KW-1185">Reference proteome</keyword>
<organism evidence="2 3">
    <name type="scientific">Apiospora arundinis</name>
    <dbReference type="NCBI Taxonomy" id="335852"/>
    <lineage>
        <taxon>Eukaryota</taxon>
        <taxon>Fungi</taxon>
        <taxon>Dikarya</taxon>
        <taxon>Ascomycota</taxon>
        <taxon>Pezizomycotina</taxon>
        <taxon>Sordariomycetes</taxon>
        <taxon>Xylariomycetidae</taxon>
        <taxon>Amphisphaeriales</taxon>
        <taxon>Apiosporaceae</taxon>
        <taxon>Apiospora</taxon>
    </lineage>
</organism>
<reference evidence="2 3" key="1">
    <citation type="journal article" date="2024" name="IMA Fungus">
        <title>Apiospora arundinis, a panoply of carbohydrate-active enzymes and secondary metabolites.</title>
        <authorList>
            <person name="Sorensen T."/>
            <person name="Petersen C."/>
            <person name="Muurmann A.T."/>
            <person name="Christiansen J.V."/>
            <person name="Brundto M.L."/>
            <person name="Overgaard C.K."/>
            <person name="Boysen A.T."/>
            <person name="Wollenberg R.D."/>
            <person name="Larsen T.O."/>
            <person name="Sorensen J.L."/>
            <person name="Nielsen K.L."/>
            <person name="Sondergaard T.E."/>
        </authorList>
    </citation>
    <scope>NUCLEOTIDE SEQUENCE [LARGE SCALE GENOMIC DNA]</scope>
    <source>
        <strain evidence="2 3">AAU 773</strain>
    </source>
</reference>
<protein>
    <submittedName>
        <fullName evidence="2">Uncharacterized protein</fullName>
    </submittedName>
</protein>
<dbReference type="CDD" id="cd20335">
    <property type="entry name" value="BRcat_RBR"/>
    <property type="match status" value="1"/>
</dbReference>
<evidence type="ECO:0000313" key="3">
    <source>
        <dbReference type="Proteomes" id="UP001390339"/>
    </source>
</evidence>
<comment type="caution">
    <text evidence="2">The sequence shown here is derived from an EMBL/GenBank/DDBJ whole genome shotgun (WGS) entry which is preliminary data.</text>
</comment>
<evidence type="ECO:0000256" key="1">
    <source>
        <dbReference type="SAM" id="Phobius"/>
    </source>
</evidence>
<dbReference type="EMBL" id="JAPCWZ010000007">
    <property type="protein sequence ID" value="KAK8856561.1"/>
    <property type="molecule type" value="Genomic_DNA"/>
</dbReference>
<feature type="transmembrane region" description="Helical" evidence="1">
    <location>
        <begin position="860"/>
        <end position="882"/>
    </location>
</feature>